<feature type="transmembrane region" description="Helical" evidence="8">
    <location>
        <begin position="158"/>
        <end position="183"/>
    </location>
</feature>
<feature type="transmembrane region" description="Helical" evidence="8">
    <location>
        <begin position="106"/>
        <end position="123"/>
    </location>
</feature>
<feature type="transmembrane region" description="Helical" evidence="8">
    <location>
        <begin position="277"/>
        <end position="296"/>
    </location>
</feature>
<gene>
    <name evidence="10" type="ORF">B1199_04415</name>
</gene>
<keyword evidence="6 8" id="KW-0472">Membrane</keyword>
<feature type="transmembrane region" description="Helical" evidence="8">
    <location>
        <begin position="411"/>
        <end position="431"/>
    </location>
</feature>
<reference evidence="10 11" key="1">
    <citation type="submission" date="2017-02" db="EMBL/GenBank/DDBJ databases">
        <title>Pseudoalteromonas ulvae TC14 Genome.</title>
        <authorList>
            <person name="Molmeret M."/>
        </authorList>
    </citation>
    <scope>NUCLEOTIDE SEQUENCE [LARGE SCALE GENOMIC DNA]</scope>
    <source>
        <strain evidence="10">TC14</strain>
    </source>
</reference>
<comment type="similarity">
    <text evidence="2">Belongs to the CPA3 antiporters (TC 2.A.63) subunit D family.</text>
</comment>
<evidence type="ECO:0000256" key="7">
    <source>
        <dbReference type="RuleBase" id="RU000320"/>
    </source>
</evidence>
<keyword evidence="3" id="KW-1003">Cell membrane</keyword>
<feature type="transmembrane region" description="Helical" evidence="8">
    <location>
        <begin position="372"/>
        <end position="391"/>
    </location>
</feature>
<keyword evidence="5 8" id="KW-1133">Transmembrane helix</keyword>
<dbReference type="NCBIfam" id="NF009309">
    <property type="entry name" value="PRK12666.1"/>
    <property type="match status" value="1"/>
</dbReference>
<keyword evidence="11" id="KW-1185">Reference proteome</keyword>
<dbReference type="RefSeq" id="WP_086742905.1">
    <property type="nucleotide sequence ID" value="NZ_MWPV01000001.1"/>
</dbReference>
<dbReference type="GO" id="GO:0005886">
    <property type="term" value="C:plasma membrane"/>
    <property type="evidence" value="ECO:0007669"/>
    <property type="project" value="UniProtKB-SubCell"/>
</dbReference>
<evidence type="ECO:0000256" key="5">
    <source>
        <dbReference type="ARBA" id="ARBA00022989"/>
    </source>
</evidence>
<comment type="caution">
    <text evidence="10">The sequence shown here is derived from an EMBL/GenBank/DDBJ whole genome shotgun (WGS) entry which is preliminary data.</text>
</comment>
<proteinExistence type="inferred from homology"/>
<keyword evidence="4 7" id="KW-0812">Transmembrane</keyword>
<dbReference type="PRINTS" id="PR01437">
    <property type="entry name" value="NUOXDRDTASE4"/>
</dbReference>
<protein>
    <submittedName>
        <fullName evidence="10">Monovalent cation/H+ antiporter subunit D</fullName>
    </submittedName>
</protein>
<comment type="subcellular location">
    <subcellularLocation>
        <location evidence="1">Cell membrane</location>
        <topology evidence="1">Multi-pass membrane protein</topology>
    </subcellularLocation>
    <subcellularLocation>
        <location evidence="7">Membrane</location>
        <topology evidence="7">Multi-pass membrane protein</topology>
    </subcellularLocation>
</comment>
<feature type="transmembrane region" description="Helical" evidence="8">
    <location>
        <begin position="129"/>
        <end position="146"/>
    </location>
</feature>
<evidence type="ECO:0000256" key="3">
    <source>
        <dbReference type="ARBA" id="ARBA00022475"/>
    </source>
</evidence>
<dbReference type="InterPro" id="IPR001750">
    <property type="entry name" value="ND/Mrp_TM"/>
</dbReference>
<dbReference type="Pfam" id="PF00361">
    <property type="entry name" value="Proton_antipo_M"/>
    <property type="match status" value="1"/>
</dbReference>
<dbReference type="OrthoDB" id="9768329at2"/>
<evidence type="ECO:0000313" key="10">
    <source>
        <dbReference type="EMBL" id="OUL59515.1"/>
    </source>
</evidence>
<evidence type="ECO:0000259" key="9">
    <source>
        <dbReference type="Pfam" id="PF00361"/>
    </source>
</evidence>
<feature type="transmembrane region" description="Helical" evidence="8">
    <location>
        <begin position="29"/>
        <end position="50"/>
    </location>
</feature>
<evidence type="ECO:0000313" key="11">
    <source>
        <dbReference type="Proteomes" id="UP000194841"/>
    </source>
</evidence>
<feature type="transmembrane region" description="Helical" evidence="8">
    <location>
        <begin position="303"/>
        <end position="324"/>
    </location>
</feature>
<feature type="transmembrane region" description="Helical" evidence="8">
    <location>
        <begin position="452"/>
        <end position="474"/>
    </location>
</feature>
<feature type="transmembrane region" description="Helical" evidence="8">
    <location>
        <begin position="80"/>
        <end position="99"/>
    </location>
</feature>
<feature type="transmembrane region" description="Helical" evidence="8">
    <location>
        <begin position="330"/>
        <end position="351"/>
    </location>
</feature>
<dbReference type="InterPro" id="IPR050586">
    <property type="entry name" value="CPA3_Na-H_Antiporter_D"/>
</dbReference>
<dbReference type="GO" id="GO:0008137">
    <property type="term" value="F:NADH dehydrogenase (ubiquinone) activity"/>
    <property type="evidence" value="ECO:0007669"/>
    <property type="project" value="InterPro"/>
</dbReference>
<feature type="transmembrane region" description="Helical" evidence="8">
    <location>
        <begin position="236"/>
        <end position="257"/>
    </location>
</feature>
<evidence type="ECO:0000256" key="2">
    <source>
        <dbReference type="ARBA" id="ARBA00005346"/>
    </source>
</evidence>
<dbReference type="PANTHER" id="PTHR42703:SF1">
    <property type="entry name" value="NA(+)_H(+) ANTIPORTER SUBUNIT D1"/>
    <property type="match status" value="1"/>
</dbReference>
<sequence>MHLVTLSILLPMLAAVVVLLPPCGKNTKMRRIASVTFAVLTFIASVALLLKSLEGQVLVYAIGDWSAPFGIVLVGDMTSALLVTLTSFLTLCCVVYSIAGDDKKGSFFHPLIHFLTLGVNGAFLTGDLFNLFVFFEVLLIASYSLLMHGADKQKTKAALHYVILNLVGSSVFLIALGVLYGVLGTLNIADMAYKVSMLSGDDLALAKVGGLLLLIVFALKAAILPLHMWLPATYSVAMPVVAAMFAIMTKVGVYAMFRVYTTIFGREAGELAFMASKWLWPLAIITMAVGAFGVLASQDLRRLVAHLVVVSVGTLVAAVAMQSVTATAAALYYVIHSTLMVAALFLLAELIAEQRGKAGDRLVPARAVAQPFLLGTCFIVAVLSVIGMPPFSGFIGKIWFLNAALEGDVHLSFWPVYLLVSLLVMIALSRAGSNLFWKQSNAEPSEERSHPIQVGVIIVLLVCAPLMVIFAGAISEFTLAAAKQLHDVNGHVHSVIGQSMEHVPL</sequence>
<feature type="domain" description="NADH:quinone oxidoreductase/Mrp antiporter transmembrane" evidence="9">
    <location>
        <begin position="126"/>
        <end position="409"/>
    </location>
</feature>
<dbReference type="PANTHER" id="PTHR42703">
    <property type="entry name" value="NADH DEHYDROGENASE"/>
    <property type="match status" value="1"/>
</dbReference>
<organism evidence="10 11">
    <name type="scientific">Pseudoalteromonas ulvae</name>
    <dbReference type="NCBI Taxonomy" id="107327"/>
    <lineage>
        <taxon>Bacteria</taxon>
        <taxon>Pseudomonadati</taxon>
        <taxon>Pseudomonadota</taxon>
        <taxon>Gammaproteobacteria</taxon>
        <taxon>Alteromonadales</taxon>
        <taxon>Pseudoalteromonadaceae</taxon>
        <taxon>Pseudoalteromonas</taxon>
    </lineage>
</organism>
<dbReference type="GO" id="GO:0042773">
    <property type="term" value="P:ATP synthesis coupled electron transport"/>
    <property type="evidence" value="ECO:0007669"/>
    <property type="project" value="InterPro"/>
</dbReference>
<feature type="transmembrane region" description="Helical" evidence="8">
    <location>
        <begin position="203"/>
        <end position="224"/>
    </location>
</feature>
<dbReference type="InterPro" id="IPR003918">
    <property type="entry name" value="NADH_UbQ_OxRdtase"/>
</dbReference>
<evidence type="ECO:0000256" key="4">
    <source>
        <dbReference type="ARBA" id="ARBA00022692"/>
    </source>
</evidence>
<dbReference type="AlphaFoldDB" id="A0A244CV81"/>
<accession>A0A244CV81</accession>
<dbReference type="Proteomes" id="UP000194841">
    <property type="component" value="Unassembled WGS sequence"/>
</dbReference>
<name>A0A244CV81_PSEDV</name>
<evidence type="ECO:0000256" key="6">
    <source>
        <dbReference type="ARBA" id="ARBA00023136"/>
    </source>
</evidence>
<evidence type="ECO:0000256" key="1">
    <source>
        <dbReference type="ARBA" id="ARBA00004651"/>
    </source>
</evidence>
<dbReference type="EMBL" id="MWPV01000001">
    <property type="protein sequence ID" value="OUL59515.1"/>
    <property type="molecule type" value="Genomic_DNA"/>
</dbReference>
<evidence type="ECO:0000256" key="8">
    <source>
        <dbReference type="SAM" id="Phobius"/>
    </source>
</evidence>